<accession>A0A541B4F6</accession>
<dbReference type="InterPro" id="IPR015421">
    <property type="entry name" value="PyrdxlP-dep_Trfase_major"/>
</dbReference>
<evidence type="ECO:0000256" key="6">
    <source>
        <dbReference type="ARBA" id="ARBA00022898"/>
    </source>
</evidence>
<evidence type="ECO:0000256" key="2">
    <source>
        <dbReference type="ARBA" id="ARBA00006490"/>
    </source>
</evidence>
<evidence type="ECO:0000313" key="11">
    <source>
        <dbReference type="EMBL" id="TQF67195.1"/>
    </source>
</evidence>
<dbReference type="EMBL" id="VIGH01000007">
    <property type="protein sequence ID" value="TQF67195.1"/>
    <property type="molecule type" value="Genomic_DNA"/>
</dbReference>
<dbReference type="EC" id="2.8.1.7" evidence="3"/>
<dbReference type="PIRSF" id="PIRSF005572">
    <property type="entry name" value="NifS"/>
    <property type="match status" value="1"/>
</dbReference>
<evidence type="ECO:0000256" key="7">
    <source>
        <dbReference type="ARBA" id="ARBA00023004"/>
    </source>
</evidence>
<sequence length="415" mass="43174">MNSPRPRTPGRSDTPRSAPVYLDHAATTPMLPEAVHAMTEVLSTVGNASSLHGSGRAARRRVEESRESIAADLGARPSEVLFTSGGTESDNLAVKGIYWARRDADPRRRRIVASAVEHHAVLDAVEWLALHEGAEVTWLPVDAQCRVDPAVLRAELERHGDETALITVMWANNEVGSIMPIAELSAVAAEFGIPIHSDAVQAAAQLPVDFASSGLSALSVAAHKFGGPHGTGALLLGRTVPCVPLLHGGGHERDLRAGTLDTASVVSMATALRKTVTDLDSRTTELTRLRDRLLDGVASVIDGAVLNGPRGADRLPGNAHFTFPGCEGDSLLMLLDAAGIECSTGSACTAGVASASHVLIAMGVDSRLARGSLRFSLGHTSTDADVDALVAALPQVVERARAAGLAGAGSRGGVR</sequence>
<keyword evidence="6" id="KW-0663">Pyridoxal phosphate</keyword>
<evidence type="ECO:0000256" key="9">
    <source>
        <dbReference type="ARBA" id="ARBA00050776"/>
    </source>
</evidence>
<dbReference type="InterPro" id="IPR015422">
    <property type="entry name" value="PyrdxlP-dep_Trfase_small"/>
</dbReference>
<dbReference type="SUPFAM" id="SSF53383">
    <property type="entry name" value="PLP-dependent transferases"/>
    <property type="match status" value="1"/>
</dbReference>
<dbReference type="GO" id="GO:0046872">
    <property type="term" value="F:metal ion binding"/>
    <property type="evidence" value="ECO:0007669"/>
    <property type="project" value="UniProtKB-KW"/>
</dbReference>
<evidence type="ECO:0000256" key="8">
    <source>
        <dbReference type="ARBA" id="ARBA00023014"/>
    </source>
</evidence>
<dbReference type="RefSeq" id="WP_142101277.1">
    <property type="nucleotide sequence ID" value="NZ_VIGH01000007.1"/>
</dbReference>
<keyword evidence="7" id="KW-0408">Iron</keyword>
<dbReference type="Gene3D" id="1.10.260.50">
    <property type="match status" value="1"/>
</dbReference>
<feature type="domain" description="Aminotransferase class V" evidence="10">
    <location>
        <begin position="20"/>
        <end position="389"/>
    </location>
</feature>
<keyword evidence="8" id="KW-0411">Iron-sulfur</keyword>
<protein>
    <recommendedName>
        <fullName evidence="3">cysteine desulfurase</fullName>
        <ecNumber evidence="3">2.8.1.7</ecNumber>
    </recommendedName>
</protein>
<evidence type="ECO:0000259" key="10">
    <source>
        <dbReference type="Pfam" id="PF00266"/>
    </source>
</evidence>
<dbReference type="Gene3D" id="3.90.1150.10">
    <property type="entry name" value="Aspartate Aminotransferase, domain 1"/>
    <property type="match status" value="1"/>
</dbReference>
<dbReference type="Gene3D" id="3.40.640.10">
    <property type="entry name" value="Type I PLP-dependent aspartate aminotransferase-like (Major domain)"/>
    <property type="match status" value="1"/>
</dbReference>
<keyword evidence="12" id="KW-1185">Reference proteome</keyword>
<gene>
    <name evidence="11" type="ORF">FK531_16685</name>
</gene>
<evidence type="ECO:0000256" key="1">
    <source>
        <dbReference type="ARBA" id="ARBA00001933"/>
    </source>
</evidence>
<evidence type="ECO:0000256" key="5">
    <source>
        <dbReference type="ARBA" id="ARBA00022723"/>
    </source>
</evidence>
<dbReference type="FunFam" id="3.40.640.10:FF:000084">
    <property type="entry name" value="IscS-like cysteine desulfurase"/>
    <property type="match status" value="1"/>
</dbReference>
<dbReference type="Pfam" id="PF00266">
    <property type="entry name" value="Aminotran_5"/>
    <property type="match status" value="1"/>
</dbReference>
<dbReference type="GO" id="GO:0031071">
    <property type="term" value="F:cysteine desulfurase activity"/>
    <property type="evidence" value="ECO:0007669"/>
    <property type="project" value="UniProtKB-EC"/>
</dbReference>
<evidence type="ECO:0000256" key="4">
    <source>
        <dbReference type="ARBA" id="ARBA00022679"/>
    </source>
</evidence>
<evidence type="ECO:0000256" key="3">
    <source>
        <dbReference type="ARBA" id="ARBA00012239"/>
    </source>
</evidence>
<comment type="catalytic activity">
    <reaction evidence="9">
        <text>(sulfur carrier)-H + L-cysteine = (sulfur carrier)-SH + L-alanine</text>
        <dbReference type="Rhea" id="RHEA:43892"/>
        <dbReference type="Rhea" id="RHEA-COMP:14737"/>
        <dbReference type="Rhea" id="RHEA-COMP:14739"/>
        <dbReference type="ChEBI" id="CHEBI:29917"/>
        <dbReference type="ChEBI" id="CHEBI:35235"/>
        <dbReference type="ChEBI" id="CHEBI:57972"/>
        <dbReference type="ChEBI" id="CHEBI:64428"/>
        <dbReference type="EC" id="2.8.1.7"/>
    </reaction>
</comment>
<organism evidence="11 12">
    <name type="scientific">Rhodococcus spelaei</name>
    <dbReference type="NCBI Taxonomy" id="2546320"/>
    <lineage>
        <taxon>Bacteria</taxon>
        <taxon>Bacillati</taxon>
        <taxon>Actinomycetota</taxon>
        <taxon>Actinomycetes</taxon>
        <taxon>Mycobacteriales</taxon>
        <taxon>Nocardiaceae</taxon>
        <taxon>Rhodococcus</taxon>
    </lineage>
</organism>
<dbReference type="OrthoDB" id="9808002at2"/>
<dbReference type="AlphaFoldDB" id="A0A541B4F6"/>
<comment type="cofactor">
    <cofactor evidence="1">
        <name>pyridoxal 5'-phosphate</name>
        <dbReference type="ChEBI" id="CHEBI:597326"/>
    </cofactor>
</comment>
<dbReference type="FunFam" id="3.90.1150.10:FF:000053">
    <property type="entry name" value="Cysteine desulfurase NifS"/>
    <property type="match status" value="1"/>
</dbReference>
<evidence type="ECO:0000313" key="12">
    <source>
        <dbReference type="Proteomes" id="UP000316256"/>
    </source>
</evidence>
<dbReference type="PANTHER" id="PTHR11601">
    <property type="entry name" value="CYSTEINE DESULFURYLASE FAMILY MEMBER"/>
    <property type="match status" value="1"/>
</dbReference>
<reference evidence="11 12" key="1">
    <citation type="submission" date="2019-06" db="EMBL/GenBank/DDBJ databases">
        <title>Rhodococcus spaelei sp. nov., isolated from a cave.</title>
        <authorList>
            <person name="Lee S.D."/>
        </authorList>
    </citation>
    <scope>NUCLEOTIDE SEQUENCE [LARGE SCALE GENOMIC DNA]</scope>
    <source>
        <strain evidence="11 12">C9-5</strain>
    </source>
</reference>
<dbReference type="PANTHER" id="PTHR11601:SF34">
    <property type="entry name" value="CYSTEINE DESULFURASE"/>
    <property type="match status" value="1"/>
</dbReference>
<dbReference type="InterPro" id="IPR015424">
    <property type="entry name" value="PyrdxlP-dep_Trfase"/>
</dbReference>
<dbReference type="GO" id="GO:0051536">
    <property type="term" value="F:iron-sulfur cluster binding"/>
    <property type="evidence" value="ECO:0007669"/>
    <property type="project" value="UniProtKB-KW"/>
</dbReference>
<proteinExistence type="inferred from homology"/>
<dbReference type="InterPro" id="IPR000192">
    <property type="entry name" value="Aminotrans_V_dom"/>
</dbReference>
<keyword evidence="4" id="KW-0808">Transferase</keyword>
<keyword evidence="5" id="KW-0479">Metal-binding</keyword>
<dbReference type="InterPro" id="IPR016454">
    <property type="entry name" value="Cysteine_dSase"/>
</dbReference>
<comment type="caution">
    <text evidence="11">The sequence shown here is derived from an EMBL/GenBank/DDBJ whole genome shotgun (WGS) entry which is preliminary data.</text>
</comment>
<comment type="similarity">
    <text evidence="2">Belongs to the class-V pyridoxal-phosphate-dependent aminotransferase family. NifS/IscS subfamily.</text>
</comment>
<name>A0A541B4F6_9NOCA</name>
<dbReference type="Proteomes" id="UP000316256">
    <property type="component" value="Unassembled WGS sequence"/>
</dbReference>